<dbReference type="PROSITE" id="PS51379">
    <property type="entry name" value="4FE4S_FER_2"/>
    <property type="match status" value="2"/>
</dbReference>
<dbReference type="Gene3D" id="1.10.15.40">
    <property type="entry name" value="Electron transport complex subunit B, putative Fe-S cluster"/>
    <property type="match status" value="1"/>
</dbReference>
<dbReference type="eggNOG" id="COG1148">
    <property type="taxonomic scope" value="Bacteria"/>
</dbReference>
<dbReference type="eggNOG" id="COG2878">
    <property type="taxonomic scope" value="Bacteria"/>
</dbReference>
<comment type="function">
    <text evidence="10">Part of a membrane-bound complex that couples electron transfer with translocation of ions across the membrane.</text>
</comment>
<dbReference type="OrthoDB" id="9789936at2"/>
<dbReference type="PANTHER" id="PTHR43560:SF1">
    <property type="entry name" value="ION-TRANSLOCATING OXIDOREDUCTASE COMPLEX SUBUNIT B"/>
    <property type="match status" value="1"/>
</dbReference>
<feature type="binding site" evidence="10">
    <location>
        <position position="56"/>
    </location>
    <ligand>
        <name>[4Fe-4S] cluster</name>
        <dbReference type="ChEBI" id="CHEBI:49883"/>
        <label>1</label>
    </ligand>
</feature>
<sequence length="279" mass="27758">MSILGPILILGIIGAVLGLLLGFSAKKFAVTEDSRVSLVREVLPGANCGGCGFSGCDAYARAVVSGAPLNKCGPGGAACAAKIAAILGRAADASEPMVAWVACRGTSSAAVDWSGYMGIMDCRSASVIPGGGSKACQSGCLGFGTCVKACKFNALHLADGIAKVDDDACVGCRACVEACPRGLITMIPKNSLVRIACNNPNKGPAVKAVCSVGCIGCSICAKLSPDGAIAMDGNLPRVINAHCEGCAASVGKCPTGAIIGFGPNVPAPKPEKKKEATPA</sequence>
<dbReference type="InterPro" id="IPR017896">
    <property type="entry name" value="4Fe4S_Fe-S-bd"/>
</dbReference>
<evidence type="ECO:0000256" key="1">
    <source>
        <dbReference type="ARBA" id="ARBA00022448"/>
    </source>
</evidence>
<dbReference type="HAMAP" id="MF_00463">
    <property type="entry name" value="RsxB_RnfB"/>
    <property type="match status" value="1"/>
</dbReference>
<feature type="binding site" evidence="10">
    <location>
        <position position="172"/>
    </location>
    <ligand>
        <name>[4Fe-4S] cluster</name>
        <dbReference type="ChEBI" id="CHEBI:49883"/>
        <label>3</label>
    </ligand>
</feature>
<protein>
    <recommendedName>
        <fullName evidence="10">Ion-translocating oxidoreductase complex subunit B</fullName>
        <ecNumber evidence="10">7.-.-.-</ecNumber>
    </recommendedName>
    <alternativeName>
        <fullName evidence="10">Rnf electron transport complex subunit B</fullName>
    </alternativeName>
</protein>
<evidence type="ECO:0000256" key="11">
    <source>
        <dbReference type="SAM" id="Phobius"/>
    </source>
</evidence>
<feature type="domain" description="4Fe-4S ferredoxin-type" evidence="12">
    <location>
        <begin position="202"/>
        <end position="234"/>
    </location>
</feature>
<dbReference type="InterPro" id="IPR017900">
    <property type="entry name" value="4Fe4S_Fe_S_CS"/>
</dbReference>
<feature type="binding site" evidence="10">
    <location>
        <position position="175"/>
    </location>
    <ligand>
        <name>[4Fe-4S] cluster</name>
        <dbReference type="ChEBI" id="CHEBI:49883"/>
        <label>3</label>
    </ligand>
</feature>
<dbReference type="SUPFAM" id="SSF54862">
    <property type="entry name" value="4Fe-4S ferredoxins"/>
    <property type="match status" value="1"/>
</dbReference>
<feature type="domain" description="4Fe-4S ferredoxin-type" evidence="12">
    <location>
        <begin position="160"/>
        <end position="189"/>
    </location>
</feature>
<dbReference type="GO" id="GO:0046872">
    <property type="term" value="F:metal ion binding"/>
    <property type="evidence" value="ECO:0007669"/>
    <property type="project" value="UniProtKB-KW"/>
</dbReference>
<dbReference type="InterPro" id="IPR007202">
    <property type="entry name" value="4Fe-4S_dom"/>
</dbReference>
<feature type="binding site" evidence="10">
    <location>
        <position position="150"/>
    </location>
    <ligand>
        <name>[4Fe-4S] cluster</name>
        <dbReference type="ChEBI" id="CHEBI:49883"/>
        <label>3</label>
    </ligand>
</feature>
<evidence type="ECO:0000256" key="2">
    <source>
        <dbReference type="ARBA" id="ARBA00022485"/>
    </source>
</evidence>
<keyword evidence="4 10" id="KW-0677">Repeat</keyword>
<dbReference type="GO" id="GO:0022900">
    <property type="term" value="P:electron transport chain"/>
    <property type="evidence" value="ECO:0007669"/>
    <property type="project" value="UniProtKB-UniRule"/>
</dbReference>
<feature type="domain" description="4Fe-4S" evidence="13">
    <location>
        <begin position="31"/>
        <end position="89"/>
    </location>
</feature>
<dbReference type="Pfam" id="PF00037">
    <property type="entry name" value="Fer4"/>
    <property type="match status" value="1"/>
</dbReference>
<reference evidence="14 15" key="1">
    <citation type="submission" date="2011-11" db="EMBL/GenBank/DDBJ databases">
        <title>The Noncontiguous Finished genome of Jonquetella anthropi DSM 22815.</title>
        <authorList>
            <consortium name="US DOE Joint Genome Institute (JGI-PGF)"/>
            <person name="Lucas S."/>
            <person name="Copeland A."/>
            <person name="Lapidus A."/>
            <person name="Glavina del Rio T."/>
            <person name="Dalin E."/>
            <person name="Tice H."/>
            <person name="Bruce D."/>
            <person name="Goodwin L."/>
            <person name="Pitluck S."/>
            <person name="Peters L."/>
            <person name="Mikhailova N."/>
            <person name="Held B."/>
            <person name="Kyrpides N."/>
            <person name="Mavromatis K."/>
            <person name="Ivanova N."/>
            <person name="Markowitz V."/>
            <person name="Cheng J.-F."/>
            <person name="Hugenholtz P."/>
            <person name="Woyke T."/>
            <person name="Wu D."/>
            <person name="Gronow S."/>
            <person name="Wellnitz S."/>
            <person name="Brambilla E."/>
            <person name="Klenk H.-P."/>
            <person name="Eisen J.A."/>
        </authorList>
    </citation>
    <scope>NUCLEOTIDE SEQUENCE [LARGE SCALE GENOMIC DNA]</scope>
    <source>
        <strain evidence="14 15">DSM 22815</strain>
    </source>
</reference>
<feature type="binding site" evidence="10">
    <location>
        <position position="48"/>
    </location>
    <ligand>
        <name>[4Fe-4S] cluster</name>
        <dbReference type="ChEBI" id="CHEBI:49883"/>
        <label>1</label>
    </ligand>
</feature>
<keyword evidence="5 10" id="KW-1278">Translocase</keyword>
<keyword evidence="2 10" id="KW-0004">4Fe-4S</keyword>
<keyword evidence="6 10" id="KW-0249">Electron transport</keyword>
<evidence type="ECO:0000313" key="14">
    <source>
        <dbReference type="EMBL" id="EHM13662.1"/>
    </source>
</evidence>
<feature type="binding site" evidence="10">
    <location>
        <position position="169"/>
    </location>
    <ligand>
        <name>[4Fe-4S] cluster</name>
        <dbReference type="ChEBI" id="CHEBI:49883"/>
        <label>3</label>
    </ligand>
</feature>
<evidence type="ECO:0000256" key="4">
    <source>
        <dbReference type="ARBA" id="ARBA00022737"/>
    </source>
</evidence>
<evidence type="ECO:0000256" key="6">
    <source>
        <dbReference type="ARBA" id="ARBA00022982"/>
    </source>
</evidence>
<evidence type="ECO:0000259" key="12">
    <source>
        <dbReference type="PROSITE" id="PS51379"/>
    </source>
</evidence>
<keyword evidence="8 10" id="KW-0411">Iron-sulfur</keyword>
<dbReference type="EMBL" id="CM001376">
    <property type="protein sequence ID" value="EHM13662.1"/>
    <property type="molecule type" value="Genomic_DNA"/>
</dbReference>
<evidence type="ECO:0000256" key="9">
    <source>
        <dbReference type="ARBA" id="ARBA00023136"/>
    </source>
</evidence>
<organism evidence="14 15">
    <name type="scientific">Jonquetella anthropi DSM 22815</name>
    <dbReference type="NCBI Taxonomy" id="885272"/>
    <lineage>
        <taxon>Bacteria</taxon>
        <taxon>Thermotogati</taxon>
        <taxon>Synergistota</taxon>
        <taxon>Synergistia</taxon>
        <taxon>Synergistales</taxon>
        <taxon>Dethiosulfovibrionaceae</taxon>
        <taxon>Jonquetella</taxon>
    </lineage>
</organism>
<dbReference type="Pfam" id="PF04060">
    <property type="entry name" value="FeS"/>
    <property type="match status" value="1"/>
</dbReference>
<feature type="binding site" evidence="10">
    <location>
        <position position="179"/>
    </location>
    <ligand>
        <name>[4Fe-4S] cluster</name>
        <dbReference type="ChEBI" id="CHEBI:49883"/>
        <label>2</label>
    </ligand>
</feature>
<dbReference type="NCBIfam" id="TIGR01944">
    <property type="entry name" value="rnfB"/>
    <property type="match status" value="1"/>
</dbReference>
<gene>
    <name evidence="10" type="primary">rnfB</name>
    <name evidence="14" type="ORF">JonanDRAFT_1298</name>
</gene>
<evidence type="ECO:0000256" key="10">
    <source>
        <dbReference type="HAMAP-Rule" id="MF_00463"/>
    </source>
</evidence>
<proteinExistence type="inferred from homology"/>
<keyword evidence="1 10" id="KW-0813">Transport</keyword>
<dbReference type="AlphaFoldDB" id="H0UM86"/>
<dbReference type="RefSeq" id="WP_008523249.1">
    <property type="nucleotide sequence ID" value="NZ_CM001376.1"/>
</dbReference>
<keyword evidence="11" id="KW-1133">Transmembrane helix</keyword>
<keyword evidence="7 10" id="KW-0408">Iron</keyword>
<evidence type="ECO:0000256" key="7">
    <source>
        <dbReference type="ARBA" id="ARBA00023004"/>
    </source>
</evidence>
<evidence type="ECO:0000256" key="5">
    <source>
        <dbReference type="ARBA" id="ARBA00022967"/>
    </source>
</evidence>
<feature type="binding site" evidence="10">
    <location>
        <position position="136"/>
    </location>
    <ligand>
        <name>[4Fe-4S] cluster</name>
        <dbReference type="ChEBI" id="CHEBI:49883"/>
        <label>2</label>
    </ligand>
</feature>
<dbReference type="STRING" id="885272.JonanDRAFT_1298"/>
<keyword evidence="11" id="KW-0812">Transmembrane</keyword>
<evidence type="ECO:0000256" key="3">
    <source>
        <dbReference type="ARBA" id="ARBA00022723"/>
    </source>
</evidence>
<dbReference type="Proteomes" id="UP000003806">
    <property type="component" value="Chromosome"/>
</dbReference>
<dbReference type="GO" id="GO:0005886">
    <property type="term" value="C:plasma membrane"/>
    <property type="evidence" value="ECO:0007669"/>
    <property type="project" value="UniProtKB-SubCell"/>
</dbReference>
<evidence type="ECO:0000256" key="8">
    <source>
        <dbReference type="ARBA" id="ARBA00023014"/>
    </source>
</evidence>
<feature type="binding site" evidence="10">
    <location>
        <position position="51"/>
    </location>
    <ligand>
        <name>[4Fe-4S] cluster</name>
        <dbReference type="ChEBI" id="CHEBI:49883"/>
        <label>1</label>
    </ligand>
</feature>
<evidence type="ECO:0000259" key="13">
    <source>
        <dbReference type="PROSITE" id="PS51656"/>
    </source>
</evidence>
<feature type="binding site" evidence="10">
    <location>
        <position position="146"/>
    </location>
    <ligand>
        <name>[4Fe-4S] cluster</name>
        <dbReference type="ChEBI" id="CHEBI:49883"/>
        <label>2</label>
    </ligand>
</feature>
<dbReference type="GO" id="GO:0009055">
    <property type="term" value="F:electron transfer activity"/>
    <property type="evidence" value="ECO:0007669"/>
    <property type="project" value="InterPro"/>
</dbReference>
<dbReference type="EC" id="7.-.-.-" evidence="10"/>
<dbReference type="PANTHER" id="PTHR43560">
    <property type="entry name" value="ION-TRANSLOCATING OXIDOREDUCTASE COMPLEX SUBUNIT B"/>
    <property type="match status" value="1"/>
</dbReference>
<comment type="subcellular location">
    <subcellularLocation>
        <location evidence="10">Cell membrane</location>
    </subcellularLocation>
</comment>
<keyword evidence="10" id="KW-1003">Cell membrane</keyword>
<dbReference type="PROSITE" id="PS00198">
    <property type="entry name" value="4FE4S_FER_1"/>
    <property type="match status" value="1"/>
</dbReference>
<name>H0UM86_9BACT</name>
<dbReference type="InterPro" id="IPR050395">
    <property type="entry name" value="4Fe4S_Ferredoxin_RnfB"/>
</dbReference>
<feature type="transmembrane region" description="Helical" evidence="11">
    <location>
        <begin position="6"/>
        <end position="25"/>
    </location>
</feature>
<keyword evidence="15" id="KW-1185">Reference proteome</keyword>
<dbReference type="CDD" id="cd10549">
    <property type="entry name" value="MtMvhB_like"/>
    <property type="match status" value="1"/>
</dbReference>
<evidence type="ECO:0000313" key="15">
    <source>
        <dbReference type="Proteomes" id="UP000003806"/>
    </source>
</evidence>
<comment type="similarity">
    <text evidence="10">Belongs to the 4Fe4S bacterial-type ferredoxin family. RnfB subfamily.</text>
</comment>
<dbReference type="PROSITE" id="PS51656">
    <property type="entry name" value="4FE4S"/>
    <property type="match status" value="1"/>
</dbReference>
<dbReference type="InterPro" id="IPR010207">
    <property type="entry name" value="Elect_transpt_cplx_RnfB/RsxB"/>
</dbReference>
<dbReference type="Gene3D" id="3.30.70.20">
    <property type="match status" value="2"/>
</dbReference>
<dbReference type="GO" id="GO:0051539">
    <property type="term" value="F:4 iron, 4 sulfur cluster binding"/>
    <property type="evidence" value="ECO:0007669"/>
    <property type="project" value="UniProtKB-UniRule"/>
</dbReference>
<keyword evidence="3 10" id="KW-0479">Metal-binding</keyword>
<dbReference type="HOGENOM" id="CLU_053470_0_0_0"/>
<feature type="binding site" evidence="10">
    <location>
        <position position="72"/>
    </location>
    <ligand>
        <name>[4Fe-4S] cluster</name>
        <dbReference type="ChEBI" id="CHEBI:49883"/>
        <label>1</label>
    </ligand>
</feature>
<feature type="region of interest" description="Hydrophobic" evidence="10">
    <location>
        <begin position="1"/>
        <end position="25"/>
    </location>
</feature>
<comment type="caution">
    <text evidence="10">Lacks conserved residue(s) required for the propagation of feature annotation.</text>
</comment>
<keyword evidence="9 10" id="KW-0472">Membrane</keyword>
<comment type="subunit">
    <text evidence="10">The complex is composed of six subunits: RnfA, RnfB, RnfC, RnfD, RnfE and RnfG.</text>
</comment>
<feature type="binding site" evidence="10">
    <location>
        <position position="140"/>
    </location>
    <ligand>
        <name>[4Fe-4S] cluster</name>
        <dbReference type="ChEBI" id="CHEBI:49883"/>
        <label>2</label>
    </ligand>
</feature>
<comment type="cofactor">
    <cofactor evidence="10">
        <name>[4Fe-4S] cluster</name>
        <dbReference type="ChEBI" id="CHEBI:49883"/>
    </cofactor>
    <text evidence="10">Binds 3 [4Fe-4S] clusters.</text>
</comment>
<accession>H0UM86</accession>